<gene>
    <name evidence="2" type="ORF">HG543_41240</name>
</gene>
<evidence type="ECO:0000256" key="1">
    <source>
        <dbReference type="SAM" id="SignalP"/>
    </source>
</evidence>
<keyword evidence="1" id="KW-0732">Signal</keyword>
<comment type="caution">
    <text evidence="2">The sequence shown here is derived from an EMBL/GenBank/DDBJ whole genome shotgun (WGS) entry which is preliminary data.</text>
</comment>
<accession>A0A848LUG1</accession>
<name>A0A848LUG1_9BACT</name>
<proteinExistence type="predicted"/>
<reference evidence="2 3" key="1">
    <citation type="submission" date="2020-04" db="EMBL/GenBank/DDBJ databases">
        <title>Draft genome of Pyxidicoccus fallax type strain.</title>
        <authorList>
            <person name="Whitworth D.E."/>
        </authorList>
    </citation>
    <scope>NUCLEOTIDE SEQUENCE [LARGE SCALE GENOMIC DNA]</scope>
    <source>
        <strain evidence="2 3">DSM 14698</strain>
    </source>
</reference>
<organism evidence="2 3">
    <name type="scientific">Pyxidicoccus fallax</name>
    <dbReference type="NCBI Taxonomy" id="394095"/>
    <lineage>
        <taxon>Bacteria</taxon>
        <taxon>Pseudomonadati</taxon>
        <taxon>Myxococcota</taxon>
        <taxon>Myxococcia</taxon>
        <taxon>Myxococcales</taxon>
        <taxon>Cystobacterineae</taxon>
        <taxon>Myxococcaceae</taxon>
        <taxon>Pyxidicoccus</taxon>
    </lineage>
</organism>
<dbReference type="Proteomes" id="UP000518300">
    <property type="component" value="Unassembled WGS sequence"/>
</dbReference>
<feature type="chain" id="PRO_5032938243" description="Outer membrane protein beta-barrel domain-containing protein" evidence="1">
    <location>
        <begin position="27"/>
        <end position="213"/>
    </location>
</feature>
<sequence length="213" mass="23240">MASGTVGLRLGVMLALLVGTGSRAQAQTPPPAAPEPRSSVQWQLMVGGLASLDGYTSAGYQGLVLAAGWEFPSWRLRFQFLAGQPNTLVDERTEVQFGQYTFGLWLDTPLLQSPGWRWAVGAGAGLHVFSRSTFPLFRGVRPEDPRLIPALLTGPETSLRWRFARRFAVEGTASVDVVVGRPILGYVTNNGFEPLHRGWPVRPRLAVSFLVLP</sequence>
<dbReference type="AlphaFoldDB" id="A0A848LUG1"/>
<feature type="signal peptide" evidence="1">
    <location>
        <begin position="1"/>
        <end position="26"/>
    </location>
</feature>
<keyword evidence="3" id="KW-1185">Reference proteome</keyword>
<protein>
    <recommendedName>
        <fullName evidence="4">Outer membrane protein beta-barrel domain-containing protein</fullName>
    </recommendedName>
</protein>
<evidence type="ECO:0008006" key="4">
    <source>
        <dbReference type="Google" id="ProtNLM"/>
    </source>
</evidence>
<evidence type="ECO:0000313" key="3">
    <source>
        <dbReference type="Proteomes" id="UP000518300"/>
    </source>
</evidence>
<evidence type="ECO:0000313" key="2">
    <source>
        <dbReference type="EMBL" id="NMO21232.1"/>
    </source>
</evidence>
<dbReference type="EMBL" id="JABBJJ010000306">
    <property type="protein sequence ID" value="NMO21232.1"/>
    <property type="molecule type" value="Genomic_DNA"/>
</dbReference>